<accession>A0A8X6GZR4</accession>
<name>A0A8X6GZR4_TRICU</name>
<protein>
    <submittedName>
        <fullName evidence="1">Uncharacterized protein</fullName>
    </submittedName>
</protein>
<keyword evidence="2" id="KW-1185">Reference proteome</keyword>
<sequence length="127" mass="13516">MEELSAGEILALSISLAHDPIVDAFLGSASRGTASRGGLRKRLEGSLYLFRIGTQVITCLDSSSDRKRARGTTECRLLKGGGAKGVDLLGREAFFGGDGAKPNDSFGVGRGCWEFVAPVPCTRMFFE</sequence>
<gene>
    <name evidence="1" type="ORF">TNCT_606301</name>
</gene>
<reference evidence="1" key="1">
    <citation type="submission" date="2020-07" db="EMBL/GenBank/DDBJ databases">
        <title>Multicomponent nature underlies the extraordinary mechanical properties of spider dragline silk.</title>
        <authorList>
            <person name="Kono N."/>
            <person name="Nakamura H."/>
            <person name="Mori M."/>
            <person name="Yoshida Y."/>
            <person name="Ohtoshi R."/>
            <person name="Malay A.D."/>
            <person name="Moran D.A.P."/>
            <person name="Tomita M."/>
            <person name="Numata K."/>
            <person name="Arakawa K."/>
        </authorList>
    </citation>
    <scope>NUCLEOTIDE SEQUENCE</scope>
</reference>
<dbReference type="Proteomes" id="UP000887116">
    <property type="component" value="Unassembled WGS sequence"/>
</dbReference>
<dbReference type="EMBL" id="BMAO01011831">
    <property type="protein sequence ID" value="GFQ77034.1"/>
    <property type="molecule type" value="Genomic_DNA"/>
</dbReference>
<proteinExistence type="predicted"/>
<organism evidence="1 2">
    <name type="scientific">Trichonephila clavata</name>
    <name type="common">Joro spider</name>
    <name type="synonym">Nephila clavata</name>
    <dbReference type="NCBI Taxonomy" id="2740835"/>
    <lineage>
        <taxon>Eukaryota</taxon>
        <taxon>Metazoa</taxon>
        <taxon>Ecdysozoa</taxon>
        <taxon>Arthropoda</taxon>
        <taxon>Chelicerata</taxon>
        <taxon>Arachnida</taxon>
        <taxon>Araneae</taxon>
        <taxon>Araneomorphae</taxon>
        <taxon>Entelegynae</taxon>
        <taxon>Araneoidea</taxon>
        <taxon>Nephilidae</taxon>
        <taxon>Trichonephila</taxon>
    </lineage>
</organism>
<comment type="caution">
    <text evidence="1">The sequence shown here is derived from an EMBL/GenBank/DDBJ whole genome shotgun (WGS) entry which is preliminary data.</text>
</comment>
<evidence type="ECO:0000313" key="1">
    <source>
        <dbReference type="EMBL" id="GFQ77034.1"/>
    </source>
</evidence>
<evidence type="ECO:0000313" key="2">
    <source>
        <dbReference type="Proteomes" id="UP000887116"/>
    </source>
</evidence>
<dbReference type="AlphaFoldDB" id="A0A8X6GZR4"/>